<evidence type="ECO:0000313" key="2">
    <source>
        <dbReference type="Proteomes" id="UP000811255"/>
    </source>
</evidence>
<evidence type="ECO:0000313" key="1">
    <source>
        <dbReference type="EMBL" id="MBT2133967.1"/>
    </source>
</evidence>
<sequence>MANSSLTVAAPSLRAVEQDDDFDLHDLRVFGRIPPDDNYDIVKLNGGVIVYDRVSIHVEGFLEGYLYVRESQHPSACMPWEDWLRYELDDGHVRRRAQPTSPLKTRREVVQAIRWPLGDRPKDNWAVRLASGHVDGPYYDWAFGRDFVGKVVGIYRQN</sequence>
<accession>A0ABS5W2J8</accession>
<gene>
    <name evidence="1" type="ORF">KK137_06435</name>
</gene>
<proteinExistence type="predicted"/>
<protein>
    <submittedName>
        <fullName evidence="1">Uncharacterized protein</fullName>
    </submittedName>
</protein>
<keyword evidence="2" id="KW-1185">Reference proteome</keyword>
<comment type="caution">
    <text evidence="1">The sequence shown here is derived from an EMBL/GenBank/DDBJ whole genome shotgun (WGS) entry which is preliminary data.</text>
</comment>
<dbReference type="RefSeq" id="WP_214535332.1">
    <property type="nucleotide sequence ID" value="NZ_JAHFVK010000001.1"/>
</dbReference>
<organism evidence="1 2">
    <name type="scientific">Croceibacterium selenioxidans</name>
    <dbReference type="NCBI Taxonomy" id="2838833"/>
    <lineage>
        <taxon>Bacteria</taxon>
        <taxon>Pseudomonadati</taxon>
        <taxon>Pseudomonadota</taxon>
        <taxon>Alphaproteobacteria</taxon>
        <taxon>Sphingomonadales</taxon>
        <taxon>Erythrobacteraceae</taxon>
        <taxon>Croceibacterium</taxon>
    </lineage>
</organism>
<name>A0ABS5W2J8_9SPHN</name>
<dbReference type="Proteomes" id="UP000811255">
    <property type="component" value="Unassembled WGS sequence"/>
</dbReference>
<reference evidence="1 2" key="1">
    <citation type="submission" date="2021-05" db="EMBL/GenBank/DDBJ databases">
        <title>Croceibacterium sp. LX-88 genome sequence.</title>
        <authorList>
            <person name="Luo X."/>
        </authorList>
    </citation>
    <scope>NUCLEOTIDE SEQUENCE [LARGE SCALE GENOMIC DNA]</scope>
    <source>
        <strain evidence="1 2">LX-88</strain>
    </source>
</reference>
<dbReference type="EMBL" id="JAHFVK010000001">
    <property type="protein sequence ID" value="MBT2133967.1"/>
    <property type="molecule type" value="Genomic_DNA"/>
</dbReference>